<dbReference type="PANTHER" id="PTHR34129:SF1">
    <property type="entry name" value="DUF952 DOMAIN-CONTAINING PROTEIN"/>
    <property type="match status" value="1"/>
</dbReference>
<keyword evidence="2" id="KW-1185">Reference proteome</keyword>
<reference evidence="1" key="1">
    <citation type="journal article" date="2023" name="Int. J. Syst. Evol. Microbiol.">
        <title>&lt;i&gt;Shewanella septentrionalis&lt;/i&gt; sp. nov. and &lt;i&gt;Shewanella holmiensis&lt;/i&gt; sp. nov., isolated from Baltic Sea water and sediments.</title>
        <authorList>
            <person name="Martin-Rodriguez A.J."/>
            <person name="Thorell K."/>
            <person name="Joffre E."/>
            <person name="Jensie-Markopoulos S."/>
            <person name="Moore E.R.B."/>
            <person name="Sjoling A."/>
        </authorList>
    </citation>
    <scope>NUCLEOTIDE SEQUENCE</scope>
    <source>
        <strain evidence="1">SP1W3</strain>
    </source>
</reference>
<dbReference type="Gene3D" id="3.20.170.20">
    <property type="entry name" value="Protein of unknown function DUF952"/>
    <property type="match status" value="1"/>
</dbReference>
<dbReference type="RefSeq" id="WP_261272557.1">
    <property type="nucleotide sequence ID" value="NZ_JAMTCC010000013.1"/>
</dbReference>
<organism evidence="1 2">
    <name type="scientific">Shewanella septentrionalis</name>
    <dbReference type="NCBI Taxonomy" id="2952223"/>
    <lineage>
        <taxon>Bacteria</taxon>
        <taxon>Pseudomonadati</taxon>
        <taxon>Pseudomonadota</taxon>
        <taxon>Gammaproteobacteria</taxon>
        <taxon>Alteromonadales</taxon>
        <taxon>Shewanellaceae</taxon>
        <taxon>Shewanella</taxon>
    </lineage>
</organism>
<accession>A0A9X2WU71</accession>
<dbReference type="EMBL" id="JAMTCC010000013">
    <property type="protein sequence ID" value="MCT7945622.1"/>
    <property type="molecule type" value="Genomic_DNA"/>
</dbReference>
<dbReference type="Proteomes" id="UP001155604">
    <property type="component" value="Unassembled WGS sequence"/>
</dbReference>
<evidence type="ECO:0000313" key="2">
    <source>
        <dbReference type="Proteomes" id="UP001155604"/>
    </source>
</evidence>
<dbReference type="Pfam" id="PF06108">
    <property type="entry name" value="DUF952"/>
    <property type="match status" value="1"/>
</dbReference>
<sequence length="126" mass="14485">MNHLYRVVPKEDWVEAERCGRVPRCQADKRRGRVHLNELKDVELVANRWFSVEEEPVVLEIDVSGMAKYLRWEERTEEPLGIWPNLYVEGVPVENVVRVFALDAGSDDEGAVSFRIGKTLSEASVF</sequence>
<dbReference type="AlphaFoldDB" id="A0A9X2WU71"/>
<dbReference type="InterPro" id="IPR009297">
    <property type="entry name" value="DUF952"/>
</dbReference>
<proteinExistence type="predicted"/>
<protein>
    <submittedName>
        <fullName evidence="1">DUF952 domain-containing protein</fullName>
    </submittedName>
</protein>
<gene>
    <name evidence="1" type="ORF">NE536_09620</name>
</gene>
<dbReference type="SUPFAM" id="SSF56399">
    <property type="entry name" value="ADP-ribosylation"/>
    <property type="match status" value="1"/>
</dbReference>
<dbReference type="PANTHER" id="PTHR34129">
    <property type="entry name" value="BLR1139 PROTEIN"/>
    <property type="match status" value="1"/>
</dbReference>
<comment type="caution">
    <text evidence="1">The sequence shown here is derived from an EMBL/GenBank/DDBJ whole genome shotgun (WGS) entry which is preliminary data.</text>
</comment>
<evidence type="ECO:0000313" key="1">
    <source>
        <dbReference type="EMBL" id="MCT7945622.1"/>
    </source>
</evidence>
<name>A0A9X2WU71_9GAMM</name>